<dbReference type="AlphaFoldDB" id="A0A5B1CDF8"/>
<organism evidence="2 3">
    <name type="scientific">Rubripirellula obstinata</name>
    <dbReference type="NCBI Taxonomy" id="406547"/>
    <lineage>
        <taxon>Bacteria</taxon>
        <taxon>Pseudomonadati</taxon>
        <taxon>Planctomycetota</taxon>
        <taxon>Planctomycetia</taxon>
        <taxon>Pirellulales</taxon>
        <taxon>Pirellulaceae</taxon>
        <taxon>Rubripirellula</taxon>
    </lineage>
</organism>
<evidence type="ECO:0000313" key="2">
    <source>
        <dbReference type="EMBL" id="KAA1259167.1"/>
    </source>
</evidence>
<feature type="transmembrane region" description="Helical" evidence="1">
    <location>
        <begin position="365"/>
        <end position="381"/>
    </location>
</feature>
<keyword evidence="1" id="KW-0812">Transmembrane</keyword>
<feature type="transmembrane region" description="Helical" evidence="1">
    <location>
        <begin position="103"/>
        <end position="123"/>
    </location>
</feature>
<dbReference type="EMBL" id="VRLW01000001">
    <property type="protein sequence ID" value="KAA1259167.1"/>
    <property type="molecule type" value="Genomic_DNA"/>
</dbReference>
<sequence>MLNENNRTWSLLAILIVTSLTFAAATGRLTPHHVDDTPSYLEYPFDSLSSALSSVRTPGYPAILQVLQRTIGLSVVPAFQWIVACVAAWWFAVELGQWKASRIAMWVSAFAIVFGCTSLDHQSTLATDALAASVGVVTVAMTLRWIRRDRRHIDAAMVILAAMLAILLRPAYLPIIIWIGCLGIVLLPPTGDVFPSLKSRVLSSLRVTGFCVVLIFSWMTMRWAVVDDFGLLPFGHQNLAGLTLQMVSDDELKDIASEDPNPMTMQLVNEAIKQRDSALVKFQRGPGLPTMTMESQWNDVIYQAVVPASFELHPSDPVARHRIIGDLNRLVIQKYPGRYVRWLVLALRRAVWGTAANILMNPLFLFFWVIAGCYWLARIMIRQPWRSDNQDNPHRQVAERAVGHSPAVTLIAVVALSYAVVMVSFVVLTSPPIGRFADASSILIPCWLMTWASESLMIQSEKVA</sequence>
<gene>
    <name evidence="2" type="ORF">LF1_16960</name>
</gene>
<comment type="caution">
    <text evidence="2">The sequence shown here is derived from an EMBL/GenBank/DDBJ whole genome shotgun (WGS) entry which is preliminary data.</text>
</comment>
<keyword evidence="3" id="KW-1185">Reference proteome</keyword>
<feature type="transmembrane region" description="Helical" evidence="1">
    <location>
        <begin position="71"/>
        <end position="91"/>
    </location>
</feature>
<proteinExistence type="predicted"/>
<evidence type="ECO:0000313" key="3">
    <source>
        <dbReference type="Proteomes" id="UP000322699"/>
    </source>
</evidence>
<feature type="transmembrane region" description="Helical" evidence="1">
    <location>
        <begin position="129"/>
        <end position="146"/>
    </location>
</feature>
<feature type="transmembrane region" description="Helical" evidence="1">
    <location>
        <begin position="207"/>
        <end position="225"/>
    </location>
</feature>
<keyword evidence="1" id="KW-0472">Membrane</keyword>
<name>A0A5B1CDF8_9BACT</name>
<feature type="transmembrane region" description="Helical" evidence="1">
    <location>
        <begin position="402"/>
        <end position="427"/>
    </location>
</feature>
<dbReference type="Proteomes" id="UP000322699">
    <property type="component" value="Unassembled WGS sequence"/>
</dbReference>
<evidence type="ECO:0000256" key="1">
    <source>
        <dbReference type="SAM" id="Phobius"/>
    </source>
</evidence>
<reference evidence="2 3" key="1">
    <citation type="submission" date="2019-08" db="EMBL/GenBank/DDBJ databases">
        <title>Deep-cultivation of Planctomycetes and their phenomic and genomic characterization uncovers novel biology.</title>
        <authorList>
            <person name="Wiegand S."/>
            <person name="Jogler M."/>
            <person name="Boedeker C."/>
            <person name="Pinto D."/>
            <person name="Vollmers J."/>
            <person name="Rivas-Marin E."/>
            <person name="Kohn T."/>
            <person name="Peeters S.H."/>
            <person name="Heuer A."/>
            <person name="Rast P."/>
            <person name="Oberbeckmann S."/>
            <person name="Bunk B."/>
            <person name="Jeske O."/>
            <person name="Meyerdierks A."/>
            <person name="Storesund J.E."/>
            <person name="Kallscheuer N."/>
            <person name="Luecker S."/>
            <person name="Lage O.M."/>
            <person name="Pohl T."/>
            <person name="Merkel B.J."/>
            <person name="Hornburger P."/>
            <person name="Mueller R.-W."/>
            <person name="Bruemmer F."/>
            <person name="Labrenz M."/>
            <person name="Spormann A.M."/>
            <person name="Op Den Camp H."/>
            <person name="Overmann J."/>
            <person name="Amann R."/>
            <person name="Jetten M.S.M."/>
            <person name="Mascher T."/>
            <person name="Medema M.H."/>
            <person name="Devos D.P."/>
            <person name="Kaster A.-K."/>
            <person name="Ovreas L."/>
            <person name="Rohde M."/>
            <person name="Galperin M.Y."/>
            <person name="Jogler C."/>
        </authorList>
    </citation>
    <scope>NUCLEOTIDE SEQUENCE [LARGE SCALE GENOMIC DNA]</scope>
    <source>
        <strain evidence="2 3">LF1</strain>
    </source>
</reference>
<protein>
    <recommendedName>
        <fullName evidence="4">Glycosyltransferase RgtA/B/C/D-like domain-containing protein</fullName>
    </recommendedName>
</protein>
<keyword evidence="1" id="KW-1133">Transmembrane helix</keyword>
<evidence type="ECO:0008006" key="4">
    <source>
        <dbReference type="Google" id="ProtNLM"/>
    </source>
</evidence>
<feature type="transmembrane region" description="Helical" evidence="1">
    <location>
        <begin position="158"/>
        <end position="187"/>
    </location>
</feature>
<accession>A0A5B1CDF8</accession>